<reference evidence="1" key="1">
    <citation type="journal article" date="2014" name="Int. J. Syst. Evol. Microbiol.">
        <title>Complete genome sequence of Corynebacterium casei LMG S-19264T (=DSM 44701T), isolated from a smear-ripened cheese.</title>
        <authorList>
            <consortium name="US DOE Joint Genome Institute (JGI-PGF)"/>
            <person name="Walter F."/>
            <person name="Albersmeier A."/>
            <person name="Kalinowski J."/>
            <person name="Ruckert C."/>
        </authorList>
    </citation>
    <scope>NUCLEOTIDE SEQUENCE</scope>
    <source>
        <strain evidence="1">CGMCC 4.3508</strain>
    </source>
</reference>
<dbReference type="Proteomes" id="UP000638263">
    <property type="component" value="Unassembled WGS sequence"/>
</dbReference>
<reference evidence="1" key="2">
    <citation type="submission" date="2020-09" db="EMBL/GenBank/DDBJ databases">
        <authorList>
            <person name="Sun Q."/>
            <person name="Zhou Y."/>
        </authorList>
    </citation>
    <scope>NUCLEOTIDE SEQUENCE</scope>
    <source>
        <strain evidence="1">CGMCC 4.3508</strain>
    </source>
</reference>
<dbReference type="AlphaFoldDB" id="A0A917RFT2"/>
<evidence type="ECO:0000313" key="2">
    <source>
        <dbReference type="Proteomes" id="UP000638263"/>
    </source>
</evidence>
<proteinExistence type="predicted"/>
<keyword evidence="2" id="KW-1185">Reference proteome</keyword>
<protein>
    <submittedName>
        <fullName evidence="1">Uncharacterized protein</fullName>
    </submittedName>
</protein>
<accession>A0A917RFT2</accession>
<name>A0A917RFT2_9NOCA</name>
<evidence type="ECO:0000313" key="1">
    <source>
        <dbReference type="EMBL" id="GGL05681.1"/>
    </source>
</evidence>
<dbReference type="RefSeq" id="WP_058855844.1">
    <property type="nucleotide sequence ID" value="NZ_BMMH01000003.1"/>
</dbReference>
<gene>
    <name evidence="1" type="ORF">GCM10011588_20170</name>
</gene>
<organism evidence="1 2">
    <name type="scientific">Nocardia jinanensis</name>
    <dbReference type="NCBI Taxonomy" id="382504"/>
    <lineage>
        <taxon>Bacteria</taxon>
        <taxon>Bacillati</taxon>
        <taxon>Actinomycetota</taxon>
        <taxon>Actinomycetes</taxon>
        <taxon>Mycobacteriales</taxon>
        <taxon>Nocardiaceae</taxon>
        <taxon>Nocardia</taxon>
    </lineage>
</organism>
<dbReference type="EMBL" id="BMMH01000003">
    <property type="protein sequence ID" value="GGL05681.1"/>
    <property type="molecule type" value="Genomic_DNA"/>
</dbReference>
<comment type="caution">
    <text evidence="1">The sequence shown here is derived from an EMBL/GenBank/DDBJ whole genome shotgun (WGS) entry which is preliminary data.</text>
</comment>
<sequence length="164" mass="18444">MTFPNVLPVSEFRAAVTKLIKDVAANPGRRVYVGQHRKPEAVLMGVSAEMPPRVRQGLLDTYFTWLVESEPKSWDAEGKMLHIGDAFGHVFAYLWRGDQDEAMEYLEQYIQGIRRREDAPTVHSLEDVLGAMQFAIDLTDEEYGAICTRARADLAGRYPDPTAG</sequence>